<comment type="subcellular location">
    <subcellularLocation>
        <location evidence="1">Cell membrane</location>
        <topology evidence="1">Multi-pass membrane protein</topology>
    </subcellularLocation>
</comment>
<proteinExistence type="predicted"/>
<dbReference type="RefSeq" id="WP_048461852.1">
    <property type="nucleotide sequence ID" value="NZ_JBNTQU010000019.1"/>
</dbReference>
<keyword evidence="6 7" id="KW-0472">Membrane</keyword>
<evidence type="ECO:0000256" key="3">
    <source>
        <dbReference type="ARBA" id="ARBA00022475"/>
    </source>
</evidence>
<evidence type="ECO:0000256" key="4">
    <source>
        <dbReference type="ARBA" id="ARBA00022692"/>
    </source>
</evidence>
<feature type="transmembrane region" description="Helical" evidence="7">
    <location>
        <begin position="151"/>
        <end position="169"/>
    </location>
</feature>
<feature type="domain" description="GGDEF" evidence="8">
    <location>
        <begin position="340"/>
        <end position="472"/>
    </location>
</feature>
<evidence type="ECO:0000313" key="10">
    <source>
        <dbReference type="Proteomes" id="UP000035929"/>
    </source>
</evidence>
<dbReference type="Proteomes" id="UP000035929">
    <property type="component" value="Unassembled WGS sequence"/>
</dbReference>
<dbReference type="Pfam" id="PF05231">
    <property type="entry name" value="MASE1"/>
    <property type="match status" value="1"/>
</dbReference>
<accession>A0A0J6T382</accession>
<dbReference type="InterPro" id="IPR000160">
    <property type="entry name" value="GGDEF_dom"/>
</dbReference>
<dbReference type="PANTHER" id="PTHR45138:SF24">
    <property type="entry name" value="DIGUANYLATE CYCLASE DGCC-RELATED"/>
    <property type="match status" value="1"/>
</dbReference>
<dbReference type="PROSITE" id="PS50887">
    <property type="entry name" value="GGDEF"/>
    <property type="match status" value="1"/>
</dbReference>
<evidence type="ECO:0000256" key="7">
    <source>
        <dbReference type="SAM" id="Phobius"/>
    </source>
</evidence>
<evidence type="ECO:0000256" key="2">
    <source>
        <dbReference type="ARBA" id="ARBA00012528"/>
    </source>
</evidence>
<dbReference type="SMART" id="SM00267">
    <property type="entry name" value="GGDEF"/>
    <property type="match status" value="1"/>
</dbReference>
<dbReference type="InterPro" id="IPR007895">
    <property type="entry name" value="MASE1"/>
</dbReference>
<dbReference type="PANTHER" id="PTHR45138">
    <property type="entry name" value="REGULATORY COMPONENTS OF SENSORY TRANSDUCTION SYSTEM"/>
    <property type="match status" value="1"/>
</dbReference>
<dbReference type="Gene3D" id="3.30.70.270">
    <property type="match status" value="1"/>
</dbReference>
<dbReference type="GO" id="GO:0052621">
    <property type="term" value="F:diguanylate cyclase activity"/>
    <property type="evidence" value="ECO:0007669"/>
    <property type="project" value="UniProtKB-EC"/>
</dbReference>
<dbReference type="GO" id="GO:0043709">
    <property type="term" value="P:cell adhesion involved in single-species biofilm formation"/>
    <property type="evidence" value="ECO:0007669"/>
    <property type="project" value="TreeGrafter"/>
</dbReference>
<dbReference type="EMBL" id="LABX01000002">
    <property type="protein sequence ID" value="KMO41925.1"/>
    <property type="molecule type" value="Genomic_DNA"/>
</dbReference>
<dbReference type="EC" id="2.7.7.65" evidence="2"/>
<dbReference type="OrthoDB" id="9812260at2"/>
<evidence type="ECO:0000256" key="5">
    <source>
        <dbReference type="ARBA" id="ARBA00022989"/>
    </source>
</evidence>
<protein>
    <recommendedName>
        <fullName evidence="2">diguanylate cyclase</fullName>
        <ecNumber evidence="2">2.7.7.65</ecNumber>
    </recommendedName>
</protein>
<evidence type="ECO:0000256" key="1">
    <source>
        <dbReference type="ARBA" id="ARBA00004651"/>
    </source>
</evidence>
<feature type="transmembrane region" description="Helical" evidence="7">
    <location>
        <begin position="266"/>
        <end position="286"/>
    </location>
</feature>
<dbReference type="FunFam" id="3.30.70.270:FF:000001">
    <property type="entry name" value="Diguanylate cyclase domain protein"/>
    <property type="match status" value="1"/>
</dbReference>
<feature type="transmembrane region" description="Helical" evidence="7">
    <location>
        <begin position="115"/>
        <end position="139"/>
    </location>
</feature>
<dbReference type="SUPFAM" id="SSF55073">
    <property type="entry name" value="Nucleotide cyclase"/>
    <property type="match status" value="1"/>
</dbReference>
<dbReference type="GO" id="GO:1902201">
    <property type="term" value="P:negative regulation of bacterial-type flagellum-dependent cell motility"/>
    <property type="evidence" value="ECO:0007669"/>
    <property type="project" value="TreeGrafter"/>
</dbReference>
<dbReference type="AlphaFoldDB" id="A0A0J6T382"/>
<comment type="caution">
    <text evidence="9">The sequence shown here is derived from an EMBL/GenBank/DDBJ whole genome shotgun (WGS) entry which is preliminary data.</text>
</comment>
<dbReference type="InterPro" id="IPR050469">
    <property type="entry name" value="Diguanylate_Cyclase"/>
</dbReference>
<dbReference type="InterPro" id="IPR029787">
    <property type="entry name" value="Nucleotide_cyclase"/>
</dbReference>
<keyword evidence="4 7" id="KW-0812">Transmembrane</keyword>
<evidence type="ECO:0000256" key="6">
    <source>
        <dbReference type="ARBA" id="ARBA00023136"/>
    </source>
</evidence>
<evidence type="ECO:0000259" key="8">
    <source>
        <dbReference type="PROSITE" id="PS50887"/>
    </source>
</evidence>
<gene>
    <name evidence="9" type="ORF">VP06_00405</name>
</gene>
<dbReference type="Pfam" id="PF00990">
    <property type="entry name" value="GGDEF"/>
    <property type="match status" value="1"/>
</dbReference>
<reference evidence="9 10" key="1">
    <citation type="submission" date="2015-03" db="EMBL/GenBank/DDBJ databases">
        <title>Genome sequencing of Methylobacterium aquaticum DSM16371 type strain.</title>
        <authorList>
            <person name="Chaudhry V."/>
            <person name="Patil P.B."/>
        </authorList>
    </citation>
    <scope>NUCLEOTIDE SEQUENCE [LARGE SCALE GENOMIC DNA]</scope>
    <source>
        <strain evidence="9 10">DSM 16371</strain>
    </source>
</reference>
<keyword evidence="5 7" id="KW-1133">Transmembrane helix</keyword>
<dbReference type="NCBIfam" id="TIGR00254">
    <property type="entry name" value="GGDEF"/>
    <property type="match status" value="1"/>
</dbReference>
<keyword evidence="3" id="KW-1003">Cell membrane</keyword>
<dbReference type="PATRIC" id="fig|270351.6.peg.2797"/>
<feature type="transmembrane region" description="Helical" evidence="7">
    <location>
        <begin position="228"/>
        <end position="246"/>
    </location>
</feature>
<evidence type="ECO:0000313" key="9">
    <source>
        <dbReference type="EMBL" id="KMO41925.1"/>
    </source>
</evidence>
<dbReference type="GO" id="GO:0005886">
    <property type="term" value="C:plasma membrane"/>
    <property type="evidence" value="ECO:0007669"/>
    <property type="project" value="UniProtKB-SubCell"/>
</dbReference>
<feature type="transmembrane region" description="Helical" evidence="7">
    <location>
        <begin position="189"/>
        <end position="216"/>
    </location>
</feature>
<organism evidence="9 10">
    <name type="scientific">Methylobacterium aquaticum</name>
    <dbReference type="NCBI Taxonomy" id="270351"/>
    <lineage>
        <taxon>Bacteria</taxon>
        <taxon>Pseudomonadati</taxon>
        <taxon>Pseudomonadota</taxon>
        <taxon>Alphaproteobacteria</taxon>
        <taxon>Hyphomicrobiales</taxon>
        <taxon>Methylobacteriaceae</taxon>
        <taxon>Methylobacterium</taxon>
    </lineage>
</organism>
<dbReference type="InterPro" id="IPR043128">
    <property type="entry name" value="Rev_trsase/Diguanyl_cyclase"/>
</dbReference>
<sequence length="472" mass="49875">MTARQAECIVGLLYAALALGTLRLASDGRTIAAVWPANAVLLAAMLDRRPAQWPGLLVAGFLGSVTAGVAVRGLGPGPFLFGLCNLVEASIAARLLQPTLRDGVLLGTPAMVGRFLLVCGLVAPAISGLGGAATAWWLLGQAPWAAFRAWLTCDGLGLLVFTPFLFALLRGDYRRFVADKDWRQRVEALGLLGLTAATAGVVFFLTTRPLLFVLFGPAMLTTFRVGRLGTKISVMVIAVIGSVATLHGDGPIAALVPEPREQAALLQIFLAALLLTCLPVAAALAARGASFASLSRRAEILREREVELAHLAATDALTGALNRAAFRDAAETAMRETGPAPLSLIALDLDFFKQVNDRHGHLAGDRALVHLVSVLRAHLRRPDVIGRVGGDEFLVLLPGTDLDQAGLVAAGLRDAVRRTPLALEDGTTLLLSMSCGTARHEPGMRFDDVVHAADMALYRAKRAGRPGLERLA</sequence>
<dbReference type="CDD" id="cd01949">
    <property type="entry name" value="GGDEF"/>
    <property type="match status" value="1"/>
</dbReference>
<name>A0A0J6T382_9HYPH</name>